<keyword evidence="4" id="KW-1185">Reference proteome</keyword>
<proteinExistence type="predicted"/>
<dbReference type="Gene3D" id="2.30.22.10">
    <property type="entry name" value="Head domain of nucleotide exchange factor GrpE"/>
    <property type="match status" value="1"/>
</dbReference>
<sequence>MTQALYDSSDPADGPADGGPTADGDEETRSVQEELPGGGPAEATADRLWEISAALAAIQHELARQNERAAARERVIDRLHEENLRLRSGEYRSVTRPFVTDLQSLRNDLLRQAATLSDPVTVPTVAELLGSFAYSIELTLERAGVQVLRATAGTPFEPGSHRVARVICTDDPARDGTVAEPLADGYRDVVSDRVLLPASVVVCRRSATPMPVRTPTPSAADGPADPAH</sequence>
<dbReference type="Proteomes" id="UP001596207">
    <property type="component" value="Unassembled WGS sequence"/>
</dbReference>
<name>A0ABW1HKI6_9ACTN</name>
<dbReference type="Pfam" id="PF01025">
    <property type="entry name" value="GrpE"/>
    <property type="match status" value="1"/>
</dbReference>
<reference evidence="4" key="1">
    <citation type="journal article" date="2019" name="Int. J. Syst. Evol. Microbiol.">
        <title>The Global Catalogue of Microorganisms (GCM) 10K type strain sequencing project: providing services to taxonomists for standard genome sequencing and annotation.</title>
        <authorList>
            <consortium name="The Broad Institute Genomics Platform"/>
            <consortium name="The Broad Institute Genome Sequencing Center for Infectious Disease"/>
            <person name="Wu L."/>
            <person name="Ma J."/>
        </authorList>
    </citation>
    <scope>NUCLEOTIDE SEQUENCE [LARGE SCALE GENOMIC DNA]</scope>
    <source>
        <strain evidence="4">CGMCC 4.7173</strain>
    </source>
</reference>
<protein>
    <submittedName>
        <fullName evidence="3">Nucleotide exchange factor GrpE</fullName>
    </submittedName>
</protein>
<dbReference type="InterPro" id="IPR000740">
    <property type="entry name" value="GrpE"/>
</dbReference>
<evidence type="ECO:0000313" key="3">
    <source>
        <dbReference type="EMBL" id="MFC5941725.1"/>
    </source>
</evidence>
<feature type="region of interest" description="Disordered" evidence="2">
    <location>
        <begin position="209"/>
        <end position="228"/>
    </location>
</feature>
<accession>A0ABW1HKI6</accession>
<feature type="compositionally biased region" description="Low complexity" evidence="2">
    <location>
        <begin position="7"/>
        <end position="22"/>
    </location>
</feature>
<gene>
    <name evidence="3" type="primary">grpE</name>
    <name evidence="3" type="ORF">ACFPZ4_09565</name>
</gene>
<evidence type="ECO:0000256" key="2">
    <source>
        <dbReference type="SAM" id="MobiDB-lite"/>
    </source>
</evidence>
<dbReference type="InterPro" id="IPR009012">
    <property type="entry name" value="GrpE_head"/>
</dbReference>
<dbReference type="EMBL" id="JBHSQQ010000038">
    <property type="protein sequence ID" value="MFC5941725.1"/>
    <property type="molecule type" value="Genomic_DNA"/>
</dbReference>
<feature type="region of interest" description="Disordered" evidence="2">
    <location>
        <begin position="1"/>
        <end position="42"/>
    </location>
</feature>
<dbReference type="RefSeq" id="WP_353898865.1">
    <property type="nucleotide sequence ID" value="NZ_CP158970.1"/>
</dbReference>
<evidence type="ECO:0000256" key="1">
    <source>
        <dbReference type="ARBA" id="ARBA00023186"/>
    </source>
</evidence>
<evidence type="ECO:0000313" key="4">
    <source>
        <dbReference type="Proteomes" id="UP001596207"/>
    </source>
</evidence>
<comment type="caution">
    <text evidence="3">The sequence shown here is derived from an EMBL/GenBank/DDBJ whole genome shotgun (WGS) entry which is preliminary data.</text>
</comment>
<keyword evidence="1" id="KW-0143">Chaperone</keyword>
<organism evidence="3 4">
    <name type="scientific">Micromonospora harpali</name>
    <dbReference type="NCBI Taxonomy" id="1490225"/>
    <lineage>
        <taxon>Bacteria</taxon>
        <taxon>Bacillati</taxon>
        <taxon>Actinomycetota</taxon>
        <taxon>Actinomycetes</taxon>
        <taxon>Micromonosporales</taxon>
        <taxon>Micromonosporaceae</taxon>
        <taxon>Micromonospora</taxon>
    </lineage>
</organism>